<keyword evidence="1" id="KW-1133">Transmembrane helix</keyword>
<evidence type="ECO:0000256" key="1">
    <source>
        <dbReference type="SAM" id="Phobius"/>
    </source>
</evidence>
<dbReference type="AlphaFoldDB" id="A0A1U9Z3W2"/>
<feature type="transmembrane region" description="Helical" evidence="1">
    <location>
        <begin position="203"/>
        <end position="224"/>
    </location>
</feature>
<dbReference type="STRING" id="1122214.Mame_03062"/>
<feature type="transmembrane region" description="Helical" evidence="1">
    <location>
        <begin position="177"/>
        <end position="196"/>
    </location>
</feature>
<name>A0A1U9Z3W2_9HYPH</name>
<reference evidence="3 4" key="1">
    <citation type="submission" date="2017-03" db="EMBL/GenBank/DDBJ databases">
        <title>Foreign affairs: Plasmid Transfer between Roseobacters and Rhizobia.</title>
        <authorList>
            <person name="Bartling P."/>
            <person name="Bunk B."/>
            <person name="Overmann J."/>
            <person name="Brinkmann H."/>
            <person name="Petersen J."/>
        </authorList>
    </citation>
    <scope>NUCLEOTIDE SEQUENCE [LARGE SCALE GENOMIC DNA]</scope>
    <source>
        <strain evidence="3 4">MACL11</strain>
    </source>
</reference>
<dbReference type="InterPro" id="IPR036938">
    <property type="entry name" value="PAP2/HPO_sf"/>
</dbReference>
<dbReference type="Gene3D" id="1.20.144.10">
    <property type="entry name" value="Phosphatidic acid phosphatase type 2/haloperoxidase"/>
    <property type="match status" value="1"/>
</dbReference>
<dbReference type="EMBL" id="CP020330">
    <property type="protein sequence ID" value="AQZ52381.1"/>
    <property type="molecule type" value="Genomic_DNA"/>
</dbReference>
<organism evidence="3 4">
    <name type="scientific">Martelella mediterranea DSM 17316</name>
    <dbReference type="NCBI Taxonomy" id="1122214"/>
    <lineage>
        <taxon>Bacteria</taxon>
        <taxon>Pseudomonadati</taxon>
        <taxon>Pseudomonadota</taxon>
        <taxon>Alphaproteobacteria</taxon>
        <taxon>Hyphomicrobiales</taxon>
        <taxon>Aurantimonadaceae</taxon>
        <taxon>Martelella</taxon>
    </lineage>
</organism>
<dbReference type="KEGG" id="mmed:Mame_03062"/>
<dbReference type="SMART" id="SM00014">
    <property type="entry name" value="acidPPc"/>
    <property type="match status" value="1"/>
</dbReference>
<dbReference type="Pfam" id="PF01569">
    <property type="entry name" value="PAP2"/>
    <property type="match status" value="1"/>
</dbReference>
<dbReference type="Proteomes" id="UP000191135">
    <property type="component" value="Chromosome"/>
</dbReference>
<dbReference type="eggNOG" id="COG0671">
    <property type="taxonomic scope" value="Bacteria"/>
</dbReference>
<feature type="domain" description="Phosphatidic acid phosphatase type 2/haloperoxidase" evidence="2">
    <location>
        <begin position="123"/>
        <end position="245"/>
    </location>
</feature>
<evidence type="ECO:0000313" key="3">
    <source>
        <dbReference type="EMBL" id="AQZ52381.1"/>
    </source>
</evidence>
<gene>
    <name evidence="3" type="ORF">Mame_03062</name>
</gene>
<dbReference type="InterPro" id="IPR000326">
    <property type="entry name" value="PAP2/HPO"/>
</dbReference>
<evidence type="ECO:0000313" key="4">
    <source>
        <dbReference type="Proteomes" id="UP000191135"/>
    </source>
</evidence>
<keyword evidence="4" id="KW-1185">Reference proteome</keyword>
<keyword evidence="1" id="KW-0472">Membrane</keyword>
<proteinExistence type="predicted"/>
<accession>A0A1U9Z3W2</accession>
<evidence type="ECO:0000259" key="2">
    <source>
        <dbReference type="SMART" id="SM00014"/>
    </source>
</evidence>
<feature type="transmembrane region" description="Helical" evidence="1">
    <location>
        <begin position="21"/>
        <end position="42"/>
    </location>
</feature>
<feature type="transmembrane region" description="Helical" evidence="1">
    <location>
        <begin position="118"/>
        <end position="140"/>
    </location>
</feature>
<feature type="transmembrane region" description="Helical" evidence="1">
    <location>
        <begin position="230"/>
        <end position="248"/>
    </location>
</feature>
<protein>
    <submittedName>
        <fullName evidence="3">PAP2 (Acid phosphatase) superfamily protein</fullName>
    </submittedName>
</protein>
<feature type="transmembrane region" description="Helical" evidence="1">
    <location>
        <begin position="86"/>
        <end position="106"/>
    </location>
</feature>
<keyword evidence="1" id="KW-0812">Transmembrane</keyword>
<dbReference type="SUPFAM" id="SSF48317">
    <property type="entry name" value="Acid phosphatase/Vanadium-dependent haloperoxidase"/>
    <property type="match status" value="1"/>
</dbReference>
<sequence>MQQHHQWLEKLPGRFGTMRPLKAAFILLLALWCFLLVVFYLFPGIDLAASRAFFHQAACSADAPAGSICGSFPISGDAVLGLLREAIFYLPIILGLTLIYRLIIVWSHHGATYNKALASRLLAGLVALIIGPGLLVNSVLKEISHRPRPRNTDLFGGDLTFVPAGDFSGACQSNCSFVSGEAAGAGWLFCYAIFLVPERFRILLMPPLIALSLASPAMRLAYGGHYLSDIILGWLASLVIFTGCLYIFTRKEHVSPLRETT</sequence>